<dbReference type="Gene3D" id="3.30.420.10">
    <property type="entry name" value="Ribonuclease H-like superfamily/Ribonuclease H"/>
    <property type="match status" value="1"/>
</dbReference>
<proteinExistence type="predicted"/>
<dbReference type="Pfam" id="PF13966">
    <property type="entry name" value="zf-RVT"/>
    <property type="match status" value="1"/>
</dbReference>
<evidence type="ECO:0000313" key="3">
    <source>
        <dbReference type="EnsemblPlants" id="cds.evm.model.03.1005"/>
    </source>
</evidence>
<dbReference type="InterPro" id="IPR005135">
    <property type="entry name" value="Endo/exonuclease/phosphatase"/>
</dbReference>
<dbReference type="EMBL" id="UZAU01000279">
    <property type="status" value="NOT_ANNOTATED_CDS"/>
    <property type="molecule type" value="Genomic_DNA"/>
</dbReference>
<dbReference type="SUPFAM" id="SSF56672">
    <property type="entry name" value="DNA/RNA polymerases"/>
    <property type="match status" value="1"/>
</dbReference>
<dbReference type="InterPro" id="IPR000477">
    <property type="entry name" value="RT_dom"/>
</dbReference>
<dbReference type="Gene3D" id="3.60.10.10">
    <property type="entry name" value="Endonuclease/exonuclease/phosphatase"/>
    <property type="match status" value="1"/>
</dbReference>
<feature type="region of interest" description="Disordered" evidence="1">
    <location>
        <begin position="570"/>
        <end position="623"/>
    </location>
</feature>
<protein>
    <recommendedName>
        <fullName evidence="2">Reverse transcriptase domain-containing protein</fullName>
    </recommendedName>
</protein>
<reference evidence="3" key="1">
    <citation type="submission" date="2018-11" db="EMBL/GenBank/DDBJ databases">
        <authorList>
            <person name="Grassa J C."/>
        </authorList>
    </citation>
    <scope>NUCLEOTIDE SEQUENCE [LARGE SCALE GENOMIC DNA]</scope>
</reference>
<dbReference type="InterPro" id="IPR036397">
    <property type="entry name" value="RNaseH_sf"/>
</dbReference>
<dbReference type="Gramene" id="evm.model.03.1005">
    <property type="protein sequence ID" value="cds.evm.model.03.1005"/>
    <property type="gene ID" value="evm.TU.03.1005"/>
</dbReference>
<dbReference type="InterPro" id="IPR012337">
    <property type="entry name" value="RNaseH-like_sf"/>
</dbReference>
<dbReference type="InterPro" id="IPR025558">
    <property type="entry name" value="DUF4283"/>
</dbReference>
<reference evidence="3" key="2">
    <citation type="submission" date="2021-03" db="UniProtKB">
        <authorList>
            <consortium name="EnsemblPlants"/>
        </authorList>
    </citation>
    <scope>IDENTIFICATION</scope>
</reference>
<dbReference type="InterPro" id="IPR043502">
    <property type="entry name" value="DNA/RNA_pol_sf"/>
</dbReference>
<feature type="compositionally biased region" description="Polar residues" evidence="1">
    <location>
        <begin position="366"/>
        <end position="377"/>
    </location>
</feature>
<feature type="region of interest" description="Disordered" evidence="1">
    <location>
        <begin position="42"/>
        <end position="67"/>
    </location>
</feature>
<dbReference type="SUPFAM" id="SSF56219">
    <property type="entry name" value="DNase I-like"/>
    <property type="match status" value="1"/>
</dbReference>
<dbReference type="Pfam" id="PF14111">
    <property type="entry name" value="DUF4283"/>
    <property type="match status" value="1"/>
</dbReference>
<dbReference type="PANTHER" id="PTHR33116">
    <property type="entry name" value="REVERSE TRANSCRIPTASE ZINC-BINDING DOMAIN-CONTAINING PROTEIN-RELATED-RELATED"/>
    <property type="match status" value="1"/>
</dbReference>
<sequence length="1844" mass="208288">MRKTLESDPHCARLFIAIGMEQARPTLKEENVVEEDVEVAGDVVSSQEEEVVPDKEAPKKKKQKKAPQCNQVLIEQLIRIRDGPKEATHPSLQVERKGKTIVVEQEEEDSSDEDTCSLIFREGALIHVAQMVTPSEEVPTVDVTTDMEEQTNGETNIQANESGEMDDMREQFLDTMSLELEPDFELNAEVVSKGVLATTFGRRTIARGRLKDILSKIWLLSGKWRLKTLKPGLWGFFFDLEADKKEVLRKRPWIVNGLLLNIRDWLEDGRWEEVNMSKARLWVEAHGLPTPYLTWENTRVIAKKVDPPNLLTPLLERQSPWAWIKVGVPIKNCFDLRIPKLKIHDASTSGVSGDRVQTAKDDKGKSVTSTCDNDSSAASVQGTTALVQGTKGLLNVRKENATMGNTGGLLSLPSRSSPPVSSILGNGSKARLHYAKRKKTHPMNLIDNRGRDKGIIASLKADIGPTRDQLVERPHEEICKSRVPNQHPEPTYVTWPTDKSLDEVVNEIVDPSHVYEGPAQTIVTHDITIFSDMGQPFSGSKKRKAPLSIIPVITPDENIINLGNKSGSSSATLLPPLEVNTFTPGSSGTKNDSSTRRKSKRRLRKDHQKHETPTPLAPATVSESGNLEQNLFEVAIQEIQHFQGIRRTPATQALQAWVRIDQPECVFLMETKTNSAEGEALSKTFRFPNSMSLPAEGLAGGFSLLWTHDIKLQVSNSSNGTFMAVVTDKINGFSWMLYSIYGRPYENEKKQFWENLSTKINHSQLPWLLVGDLNLIAHPWEKRGGRKVRPGDTAILQNVLMTTGGVDLGYKGCQFTWQNNRFNGDLTRERRDRALASADWITSFPNATVTNSPISASDHGFILVDTNDGDNRGYKPFRFFEAWTADPSCLQTIEKAWSSNGQLTKTLSVKLSDIRKALQVWKKEVFGDCDKLIKDAESRLSWIQNQPITSVLSAEEATIQKLISDLWLRKESIWRQKSRETWLKLGDQNSMFFHASTIIRRRRNKITAIKDRNGEWFEMLQELAPGPDGMPGCFYRKYWNVVGEEVISMVQSFFSEGFLDKQMNYTFICLIPKEENASTVDKFRPISLCNFAYKIISKILATRLRSVMNKLISPLQSAFIPGRWIVESSILTQELVHTIKAKKGKGGLLALKLDMHKAFDRIEWSFLEKVLLCNGFDNQVCGLIMTCVSTVSYSVLLNGIPQKKIFPKRGLRQGDPLSPFLFLMCHEVLSKLLLRQQDLGKLHGVSISRSSQAISHLMFADDTILFARANTRNVDAILDCISTYEGWSGQKCSLAKSSILFSKNTLVSTHHDIISMLKVKECTGNEKHLGNPFVFKRSKRQEFHFLKDKVLQRINGWKSKLLSFAGRTTLVKAVASTIPIYTMSTGRLPVSTCKELDSLIRKFWWTGSNDKERFMALIGWENICRPLDKGGLGFRRMEDINKALLAKLAWQFASNKEAPWGILNSKNILRMGSHTLVGKGDTIDIWEQPLIPWLDYEDFKALMNNIRLHHPLLTSVADLINYDGEWNYNLVLQIFGNDLGKKICSIRRLPDNHQDTLVWKPSTDGCFSVKAAHNIIAKSHGQSWNPTLWRSVWKKDIHPRHSIMVWRVVMGCLPTKDKLPFVSDKNCPLCDSCSECITHLFWDCPVSATIHCIPPDLKSNFFTFLGCLFESVWKARNESIFRGQIPKIDHIRRSFLCRYEEAITDGQAGIGVILLDQASNNWKWFAKFTYAASAAEAKMLAILWALQLGEERHFDSIAIMSDALLLVNALQKRQCPPLWEVKPLALSVIKLSFKFNVCLFHYIPRLENSTADFIAKKARTDVGYSVGHCIREGSPIVMSNFLLQ</sequence>
<dbReference type="InterPro" id="IPR026960">
    <property type="entry name" value="RVT-Znf"/>
</dbReference>
<dbReference type="PANTHER" id="PTHR33116:SF86">
    <property type="entry name" value="REVERSE TRANSCRIPTASE DOMAIN-CONTAINING PROTEIN"/>
    <property type="match status" value="1"/>
</dbReference>
<dbReference type="Pfam" id="PF00078">
    <property type="entry name" value="RVT_1"/>
    <property type="match status" value="1"/>
</dbReference>
<dbReference type="SUPFAM" id="SSF53098">
    <property type="entry name" value="Ribonuclease H-like"/>
    <property type="match status" value="1"/>
</dbReference>
<dbReference type="GO" id="GO:0003676">
    <property type="term" value="F:nucleic acid binding"/>
    <property type="evidence" value="ECO:0007669"/>
    <property type="project" value="InterPro"/>
</dbReference>
<dbReference type="Pfam" id="PF03372">
    <property type="entry name" value="Exo_endo_phos"/>
    <property type="match status" value="1"/>
</dbReference>
<organism evidence="3 4">
    <name type="scientific">Cannabis sativa</name>
    <name type="common">Hemp</name>
    <name type="synonym">Marijuana</name>
    <dbReference type="NCBI Taxonomy" id="3483"/>
    <lineage>
        <taxon>Eukaryota</taxon>
        <taxon>Viridiplantae</taxon>
        <taxon>Streptophyta</taxon>
        <taxon>Embryophyta</taxon>
        <taxon>Tracheophyta</taxon>
        <taxon>Spermatophyta</taxon>
        <taxon>Magnoliopsida</taxon>
        <taxon>eudicotyledons</taxon>
        <taxon>Gunneridae</taxon>
        <taxon>Pentapetalae</taxon>
        <taxon>rosids</taxon>
        <taxon>fabids</taxon>
        <taxon>Rosales</taxon>
        <taxon>Cannabaceae</taxon>
        <taxon>Cannabis</taxon>
    </lineage>
</organism>
<accession>A0A803P3L4</accession>
<evidence type="ECO:0000256" key="1">
    <source>
        <dbReference type="SAM" id="MobiDB-lite"/>
    </source>
</evidence>
<name>A0A803P3L4_CANSA</name>
<dbReference type="Pfam" id="PF13456">
    <property type="entry name" value="RVT_3"/>
    <property type="match status" value="1"/>
</dbReference>
<feature type="compositionally biased region" description="Basic residues" evidence="1">
    <location>
        <begin position="596"/>
        <end position="607"/>
    </location>
</feature>
<evidence type="ECO:0000313" key="4">
    <source>
        <dbReference type="Proteomes" id="UP000596661"/>
    </source>
</evidence>
<feature type="region of interest" description="Disordered" evidence="1">
    <location>
        <begin position="347"/>
        <end position="377"/>
    </location>
</feature>
<keyword evidence="4" id="KW-1185">Reference proteome</keyword>
<dbReference type="InterPro" id="IPR036691">
    <property type="entry name" value="Endo/exonu/phosph_ase_sf"/>
</dbReference>
<dbReference type="GO" id="GO:0004523">
    <property type="term" value="F:RNA-DNA hybrid ribonuclease activity"/>
    <property type="evidence" value="ECO:0007669"/>
    <property type="project" value="InterPro"/>
</dbReference>
<dbReference type="InterPro" id="IPR002156">
    <property type="entry name" value="RNaseH_domain"/>
</dbReference>
<dbReference type="EnsemblPlants" id="evm.model.03.1005">
    <property type="protein sequence ID" value="cds.evm.model.03.1005"/>
    <property type="gene ID" value="evm.TU.03.1005"/>
</dbReference>
<dbReference type="Proteomes" id="UP000596661">
    <property type="component" value="Chromosome 3"/>
</dbReference>
<dbReference type="CDD" id="cd01650">
    <property type="entry name" value="RT_nLTR_like"/>
    <property type="match status" value="1"/>
</dbReference>
<evidence type="ECO:0000259" key="2">
    <source>
        <dbReference type="PROSITE" id="PS50878"/>
    </source>
</evidence>
<dbReference type="PROSITE" id="PS50878">
    <property type="entry name" value="RT_POL"/>
    <property type="match status" value="1"/>
</dbReference>
<feature type="compositionally biased region" description="Polar residues" evidence="1">
    <location>
        <begin position="580"/>
        <end position="592"/>
    </location>
</feature>
<feature type="domain" description="Reverse transcriptase" evidence="2">
    <location>
        <begin position="1052"/>
        <end position="1313"/>
    </location>
</feature>